<proteinExistence type="inferred from homology"/>
<keyword evidence="5" id="KW-1185">Reference proteome</keyword>
<organism evidence="4 5">
    <name type="scientific">Pilimelia terevasa</name>
    <dbReference type="NCBI Taxonomy" id="53372"/>
    <lineage>
        <taxon>Bacteria</taxon>
        <taxon>Bacillati</taxon>
        <taxon>Actinomycetota</taxon>
        <taxon>Actinomycetes</taxon>
        <taxon>Micromonosporales</taxon>
        <taxon>Micromonosporaceae</taxon>
        <taxon>Pilimelia</taxon>
    </lineage>
</organism>
<evidence type="ECO:0000256" key="1">
    <source>
        <dbReference type="ARBA" id="ARBA00005254"/>
    </source>
</evidence>
<reference evidence="4" key="2">
    <citation type="submission" date="2020-09" db="EMBL/GenBank/DDBJ databases">
        <authorList>
            <person name="Sun Q."/>
            <person name="Ohkuma M."/>
        </authorList>
    </citation>
    <scope>NUCLEOTIDE SEQUENCE</scope>
    <source>
        <strain evidence="4">JCM 3091</strain>
    </source>
</reference>
<dbReference type="PROSITE" id="PS00166">
    <property type="entry name" value="ENOYL_COA_HYDRATASE"/>
    <property type="match status" value="1"/>
</dbReference>
<dbReference type="GO" id="GO:0016829">
    <property type="term" value="F:lyase activity"/>
    <property type="evidence" value="ECO:0007669"/>
    <property type="project" value="UniProtKB-KW"/>
</dbReference>
<accession>A0A8J3BU49</accession>
<dbReference type="GO" id="GO:0006635">
    <property type="term" value="P:fatty acid beta-oxidation"/>
    <property type="evidence" value="ECO:0007669"/>
    <property type="project" value="TreeGrafter"/>
</dbReference>
<evidence type="ECO:0000313" key="5">
    <source>
        <dbReference type="Proteomes" id="UP000662200"/>
    </source>
</evidence>
<dbReference type="InterPro" id="IPR014748">
    <property type="entry name" value="Enoyl-CoA_hydra_C"/>
</dbReference>
<dbReference type="InterPro" id="IPR018376">
    <property type="entry name" value="Enoyl-CoA_hyd/isom_CS"/>
</dbReference>
<dbReference type="InterPro" id="IPR001753">
    <property type="entry name" value="Enoyl-CoA_hydra/iso"/>
</dbReference>
<dbReference type="InterPro" id="IPR029045">
    <property type="entry name" value="ClpP/crotonase-like_dom_sf"/>
</dbReference>
<dbReference type="Gene3D" id="1.10.12.10">
    <property type="entry name" value="Lyase 2-enoyl-coa Hydratase, Chain A, domain 2"/>
    <property type="match status" value="1"/>
</dbReference>
<dbReference type="PANTHER" id="PTHR11941">
    <property type="entry name" value="ENOYL-COA HYDRATASE-RELATED"/>
    <property type="match status" value="1"/>
</dbReference>
<evidence type="ECO:0000256" key="3">
    <source>
        <dbReference type="RuleBase" id="RU003707"/>
    </source>
</evidence>
<comment type="similarity">
    <text evidence="1 3">Belongs to the enoyl-CoA hydratase/isomerase family.</text>
</comment>
<dbReference type="PANTHER" id="PTHR11941:SF127">
    <property type="entry name" value="ENOYL-COA HYDRATASE ECHA18 (ENOYL HYDRASE) (UNSATURATED ACYL-COA HYDRATASE) (CROTONASE)-RELATED"/>
    <property type="match status" value="1"/>
</dbReference>
<dbReference type="Gene3D" id="3.90.226.10">
    <property type="entry name" value="2-enoyl-CoA Hydratase, Chain A, domain 1"/>
    <property type="match status" value="1"/>
</dbReference>
<protein>
    <submittedName>
        <fullName evidence="4">Enoyl-CoA hydratase</fullName>
    </submittedName>
</protein>
<name>A0A8J3BU49_9ACTN</name>
<dbReference type="EMBL" id="BMQC01000022">
    <property type="protein sequence ID" value="GGK42549.1"/>
    <property type="molecule type" value="Genomic_DNA"/>
</dbReference>
<dbReference type="SUPFAM" id="SSF52096">
    <property type="entry name" value="ClpP/crotonase"/>
    <property type="match status" value="1"/>
</dbReference>
<dbReference type="RefSeq" id="WP_189115842.1">
    <property type="nucleotide sequence ID" value="NZ_BMQC01000022.1"/>
</dbReference>
<evidence type="ECO:0000313" key="4">
    <source>
        <dbReference type="EMBL" id="GGK42549.1"/>
    </source>
</evidence>
<gene>
    <name evidence="4" type="ORF">GCM10010124_39250</name>
</gene>
<reference evidence="4" key="1">
    <citation type="journal article" date="2014" name="Int. J. Syst. Evol. Microbiol.">
        <title>Complete genome sequence of Corynebacterium casei LMG S-19264T (=DSM 44701T), isolated from a smear-ripened cheese.</title>
        <authorList>
            <consortium name="US DOE Joint Genome Institute (JGI-PGF)"/>
            <person name="Walter F."/>
            <person name="Albersmeier A."/>
            <person name="Kalinowski J."/>
            <person name="Ruckert C."/>
        </authorList>
    </citation>
    <scope>NUCLEOTIDE SEQUENCE</scope>
    <source>
        <strain evidence="4">JCM 3091</strain>
    </source>
</reference>
<comment type="caution">
    <text evidence="4">The sequence shown here is derived from an EMBL/GenBank/DDBJ whole genome shotgun (WGS) entry which is preliminary data.</text>
</comment>
<dbReference type="Pfam" id="PF00378">
    <property type="entry name" value="ECH_1"/>
    <property type="match status" value="1"/>
</dbReference>
<keyword evidence="2" id="KW-0456">Lyase</keyword>
<dbReference type="AlphaFoldDB" id="A0A8J3BU49"/>
<dbReference type="Proteomes" id="UP000662200">
    <property type="component" value="Unassembled WGS sequence"/>
</dbReference>
<sequence>MDATLHTDIGDDGVAVLTLDRPARRNALTGDMWAALPKLLDELAADPRVRALVLTGAGATFCAGADIEELRATYAHPADADAFHAVNVAAEEALAGFPRPTVAAVDGACVGGGAQLAVACDLRFAAAGAYFAVPPARLGVVYPASATVRLAQLVGPARAKYLLYSAAAVDAARAYAYGLVDEVVDRDVRARACEFAAGLAANSAQTLGAAADVLRAFEAGRDPAAAAAPWERRSRTDGDVHEGLTAFLERRPPRFHH</sequence>
<dbReference type="CDD" id="cd06558">
    <property type="entry name" value="crotonase-like"/>
    <property type="match status" value="1"/>
</dbReference>
<evidence type="ECO:0000256" key="2">
    <source>
        <dbReference type="ARBA" id="ARBA00023239"/>
    </source>
</evidence>